<evidence type="ECO:0000256" key="2">
    <source>
        <dbReference type="ARBA" id="ARBA00022679"/>
    </source>
</evidence>
<feature type="domain" description="Integrase catalytic" evidence="12">
    <location>
        <begin position="155"/>
        <end position="271"/>
    </location>
</feature>
<keyword evidence="2" id="KW-0808">Transferase</keyword>
<dbReference type="InterPro" id="IPR003308">
    <property type="entry name" value="Integrase_Zn-bd_dom_N"/>
</dbReference>
<dbReference type="GO" id="GO:0035613">
    <property type="term" value="F:RNA stem-loop binding"/>
    <property type="evidence" value="ECO:0007669"/>
    <property type="project" value="TreeGrafter"/>
</dbReference>
<reference evidence="13 14" key="1">
    <citation type="submission" date="2014-06" db="EMBL/GenBank/DDBJ databases">
        <title>Genome evolution of avian class.</title>
        <authorList>
            <person name="Zhang G."/>
            <person name="Li C."/>
        </authorList>
    </citation>
    <scope>NUCLEOTIDE SEQUENCE [LARGE SCALE GENOMIC DNA]</scope>
    <source>
        <strain evidence="13">BGI_N309</strain>
    </source>
</reference>
<dbReference type="PROSITE" id="PS50876">
    <property type="entry name" value="ZF_INTEGRASE"/>
    <property type="match status" value="1"/>
</dbReference>
<dbReference type="SUPFAM" id="SSF46919">
    <property type="entry name" value="N-terminal Zn binding domain of HIV integrase"/>
    <property type="match status" value="1"/>
</dbReference>
<keyword evidence="9" id="KW-0863">Zinc-finger</keyword>
<dbReference type="PROSITE" id="PS50994">
    <property type="entry name" value="INTEGRASE"/>
    <property type="match status" value="1"/>
</dbReference>
<accession>A0A099ZVE9</accession>
<keyword evidence="8" id="KW-0695">RNA-directed DNA polymerase</keyword>
<sequence>SLQTLELAAVVWAVLRWQNERLNLVTDSLYVAGIVTRIEGARVWDVKNPRLNELLRRLQTALQQRLCPYAVIHIRSHLWTQGLGEGNHRVDQLVATAVPLSDFVKAREVHHMFHQNAKGLKSQFNVTMEEARGIVRACPECSHHGPGLGIGVNPRGQGPCELWQMDVTHVPEFGRLKYLHVTIDTFSHFIWATPQAGEKAVHVIRHLTACFAVMGVPNKLKTDNGPAYISEKLRKFYQLWGISHTTGIPHSPTGQAIVERANQTLKRYLQK</sequence>
<dbReference type="PANTHER" id="PTHR41694">
    <property type="entry name" value="ENDOGENOUS RETROVIRUS GROUP K MEMBER POL PROTEIN"/>
    <property type="match status" value="1"/>
</dbReference>
<evidence type="ECO:0000259" key="10">
    <source>
        <dbReference type="PROSITE" id="PS50876"/>
    </source>
</evidence>
<dbReference type="EMBL" id="KL898102">
    <property type="protein sequence ID" value="KGL85113.1"/>
    <property type="molecule type" value="Genomic_DNA"/>
</dbReference>
<keyword evidence="4" id="KW-0540">Nuclease</keyword>
<dbReference type="GO" id="GO:0003964">
    <property type="term" value="F:RNA-directed DNA polymerase activity"/>
    <property type="evidence" value="ECO:0007669"/>
    <property type="project" value="UniProtKB-KW"/>
</dbReference>
<evidence type="ECO:0000256" key="3">
    <source>
        <dbReference type="ARBA" id="ARBA00022695"/>
    </source>
</evidence>
<dbReference type="STRING" id="94827.A0A099ZVE9"/>
<keyword evidence="5" id="KW-0479">Metal-binding</keyword>
<feature type="domain" description="RNase H type-1" evidence="11">
    <location>
        <begin position="1"/>
        <end position="99"/>
    </location>
</feature>
<dbReference type="InterPro" id="IPR036397">
    <property type="entry name" value="RNaseH_sf"/>
</dbReference>
<dbReference type="GO" id="GO:0015074">
    <property type="term" value="P:DNA integration"/>
    <property type="evidence" value="ECO:0007669"/>
    <property type="project" value="InterPro"/>
</dbReference>
<gene>
    <name evidence="13" type="ORF">N309_13388</name>
</gene>
<dbReference type="Pfam" id="PF00075">
    <property type="entry name" value="RNase_H"/>
    <property type="match status" value="1"/>
</dbReference>
<dbReference type="InterPro" id="IPR017856">
    <property type="entry name" value="Integrase-like_N"/>
</dbReference>
<dbReference type="AlphaFoldDB" id="A0A099ZVE9"/>
<evidence type="ECO:0000313" key="14">
    <source>
        <dbReference type="Proteomes" id="UP000053641"/>
    </source>
</evidence>
<dbReference type="Pfam" id="PF00665">
    <property type="entry name" value="rve"/>
    <property type="match status" value="1"/>
</dbReference>
<evidence type="ECO:0000256" key="7">
    <source>
        <dbReference type="ARBA" id="ARBA00022801"/>
    </source>
</evidence>
<organism evidence="13 14">
    <name type="scientific">Tinamus guttatus</name>
    <name type="common">White-throated tinamou</name>
    <dbReference type="NCBI Taxonomy" id="94827"/>
    <lineage>
        <taxon>Eukaryota</taxon>
        <taxon>Metazoa</taxon>
        <taxon>Chordata</taxon>
        <taxon>Craniata</taxon>
        <taxon>Vertebrata</taxon>
        <taxon>Euteleostomi</taxon>
        <taxon>Archelosauria</taxon>
        <taxon>Archosauria</taxon>
        <taxon>Dinosauria</taxon>
        <taxon>Saurischia</taxon>
        <taxon>Theropoda</taxon>
        <taxon>Coelurosauria</taxon>
        <taxon>Aves</taxon>
        <taxon>Palaeognathae</taxon>
        <taxon>Tinamiformes</taxon>
        <taxon>Tinamidae</taxon>
        <taxon>Tinamus</taxon>
    </lineage>
</organism>
<name>A0A099ZVE9_TINGU</name>
<keyword evidence="6" id="KW-0255">Endonuclease</keyword>
<dbReference type="GO" id="GO:0004523">
    <property type="term" value="F:RNA-DNA hybrid ribonuclease activity"/>
    <property type="evidence" value="ECO:0007669"/>
    <property type="project" value="InterPro"/>
</dbReference>
<dbReference type="Pfam" id="PF02022">
    <property type="entry name" value="Integrase_Zn"/>
    <property type="match status" value="1"/>
</dbReference>
<feature type="domain" description="Integrase-type" evidence="10">
    <location>
        <begin position="101"/>
        <end position="142"/>
    </location>
</feature>
<dbReference type="EC" id="2.7.7.49" evidence="1"/>
<dbReference type="InterPro" id="IPR001584">
    <property type="entry name" value="Integrase_cat-core"/>
</dbReference>
<evidence type="ECO:0000256" key="1">
    <source>
        <dbReference type="ARBA" id="ARBA00012493"/>
    </source>
</evidence>
<dbReference type="PANTHER" id="PTHR41694:SF3">
    <property type="entry name" value="RNA-DIRECTED DNA POLYMERASE-RELATED"/>
    <property type="match status" value="1"/>
</dbReference>
<evidence type="ECO:0000256" key="5">
    <source>
        <dbReference type="ARBA" id="ARBA00022723"/>
    </source>
</evidence>
<dbReference type="InterPro" id="IPR012337">
    <property type="entry name" value="RNaseH-like_sf"/>
</dbReference>
<evidence type="ECO:0000259" key="12">
    <source>
        <dbReference type="PROSITE" id="PS50994"/>
    </source>
</evidence>
<protein>
    <recommendedName>
        <fullName evidence="1">RNA-directed DNA polymerase</fullName>
        <ecNumber evidence="1">2.7.7.49</ecNumber>
    </recommendedName>
</protein>
<dbReference type="Gene3D" id="1.10.10.200">
    <property type="match status" value="1"/>
</dbReference>
<evidence type="ECO:0000313" key="13">
    <source>
        <dbReference type="EMBL" id="KGL85113.1"/>
    </source>
</evidence>
<evidence type="ECO:0000259" key="11">
    <source>
        <dbReference type="PROSITE" id="PS50879"/>
    </source>
</evidence>
<feature type="non-terminal residue" evidence="13">
    <location>
        <position position="1"/>
    </location>
</feature>
<keyword evidence="3" id="KW-0548">Nucleotidyltransferase</keyword>
<keyword evidence="14" id="KW-1185">Reference proteome</keyword>
<dbReference type="SUPFAM" id="SSF53098">
    <property type="entry name" value="Ribonuclease H-like"/>
    <property type="match status" value="2"/>
</dbReference>
<proteinExistence type="predicted"/>
<evidence type="ECO:0000256" key="6">
    <source>
        <dbReference type="ARBA" id="ARBA00022759"/>
    </source>
</evidence>
<evidence type="ECO:0000256" key="8">
    <source>
        <dbReference type="ARBA" id="ARBA00022918"/>
    </source>
</evidence>
<dbReference type="InterPro" id="IPR002156">
    <property type="entry name" value="RNaseH_domain"/>
</dbReference>
<dbReference type="Proteomes" id="UP000053641">
    <property type="component" value="Unassembled WGS sequence"/>
</dbReference>
<dbReference type="GO" id="GO:0008270">
    <property type="term" value="F:zinc ion binding"/>
    <property type="evidence" value="ECO:0007669"/>
    <property type="project" value="UniProtKB-KW"/>
</dbReference>
<evidence type="ECO:0000256" key="9">
    <source>
        <dbReference type="PROSITE-ProRule" id="PRU00450"/>
    </source>
</evidence>
<evidence type="ECO:0000256" key="4">
    <source>
        <dbReference type="ARBA" id="ARBA00022722"/>
    </source>
</evidence>
<dbReference type="PROSITE" id="PS50879">
    <property type="entry name" value="RNASE_H_1"/>
    <property type="match status" value="1"/>
</dbReference>
<keyword evidence="9" id="KW-0862">Zinc</keyword>
<dbReference type="Gene3D" id="3.30.420.10">
    <property type="entry name" value="Ribonuclease H-like superfamily/Ribonuclease H"/>
    <property type="match status" value="2"/>
</dbReference>
<feature type="non-terminal residue" evidence="13">
    <location>
        <position position="271"/>
    </location>
</feature>
<keyword evidence="7" id="KW-0378">Hydrolase</keyword>